<keyword evidence="4 7" id="KW-0812">Transmembrane</keyword>
<dbReference type="Pfam" id="PF01733">
    <property type="entry name" value="Nucleoside_tran"/>
    <property type="match status" value="1"/>
</dbReference>
<feature type="transmembrane region" description="Helical" evidence="7">
    <location>
        <begin position="283"/>
        <end position="303"/>
    </location>
</feature>
<keyword evidence="6 7" id="KW-0472">Membrane</keyword>
<evidence type="ECO:0000256" key="6">
    <source>
        <dbReference type="ARBA" id="ARBA00023136"/>
    </source>
</evidence>
<dbReference type="PANTHER" id="PTHR10332:SF88">
    <property type="entry name" value="EQUILIBRATIVE NUCLEOSIDE TRANSPORTER 1, ISOFORM A"/>
    <property type="match status" value="1"/>
</dbReference>
<dbReference type="PANTHER" id="PTHR10332">
    <property type="entry name" value="EQUILIBRATIVE NUCLEOSIDE TRANSPORTER"/>
    <property type="match status" value="1"/>
</dbReference>
<keyword evidence="5 7" id="KW-1133">Transmembrane helix</keyword>
<feature type="transmembrane region" description="Helical" evidence="7">
    <location>
        <begin position="223"/>
        <end position="245"/>
    </location>
</feature>
<reference evidence="8 9" key="1">
    <citation type="submission" date="2024-04" db="EMBL/GenBank/DDBJ databases">
        <title>Phyllosticta paracitricarpa is synonymous to the EU quarantine fungus P. citricarpa based on phylogenomic analyses.</title>
        <authorList>
            <consortium name="Lawrence Berkeley National Laboratory"/>
            <person name="Van Ingen-Buijs V.A."/>
            <person name="Van Westerhoven A.C."/>
            <person name="Haridas S."/>
            <person name="Skiadas P."/>
            <person name="Martin F."/>
            <person name="Groenewald J.Z."/>
            <person name="Crous P.W."/>
            <person name="Seidl M.F."/>
        </authorList>
    </citation>
    <scope>NUCLEOTIDE SEQUENCE [LARGE SCALE GENOMIC DNA]</scope>
    <source>
        <strain evidence="8 9">CBS 123371</strain>
    </source>
</reference>
<keyword evidence="3" id="KW-0813">Transport</keyword>
<accession>A0ABR1KR36</accession>
<organism evidence="8 9">
    <name type="scientific">Phyllosticta citriasiana</name>
    <dbReference type="NCBI Taxonomy" id="595635"/>
    <lineage>
        <taxon>Eukaryota</taxon>
        <taxon>Fungi</taxon>
        <taxon>Dikarya</taxon>
        <taxon>Ascomycota</taxon>
        <taxon>Pezizomycotina</taxon>
        <taxon>Dothideomycetes</taxon>
        <taxon>Dothideomycetes incertae sedis</taxon>
        <taxon>Botryosphaeriales</taxon>
        <taxon>Phyllostictaceae</taxon>
        <taxon>Phyllosticta</taxon>
    </lineage>
</organism>
<evidence type="ECO:0000256" key="3">
    <source>
        <dbReference type="ARBA" id="ARBA00022448"/>
    </source>
</evidence>
<comment type="similarity">
    <text evidence="2">Belongs to the SLC29A/ENT transporter (TC 2.A.57) family.</text>
</comment>
<feature type="transmembrane region" description="Helical" evidence="7">
    <location>
        <begin position="84"/>
        <end position="102"/>
    </location>
</feature>
<name>A0ABR1KR36_9PEZI</name>
<dbReference type="SUPFAM" id="SSF103473">
    <property type="entry name" value="MFS general substrate transporter"/>
    <property type="match status" value="1"/>
</dbReference>
<feature type="transmembrane region" description="Helical" evidence="7">
    <location>
        <begin position="44"/>
        <end position="64"/>
    </location>
</feature>
<gene>
    <name evidence="8" type="ORF">IWZ03DRAFT_199725</name>
</gene>
<evidence type="ECO:0000256" key="7">
    <source>
        <dbReference type="SAM" id="Phobius"/>
    </source>
</evidence>
<evidence type="ECO:0000256" key="4">
    <source>
        <dbReference type="ARBA" id="ARBA00022692"/>
    </source>
</evidence>
<dbReference type="PIRSF" id="PIRSF016379">
    <property type="entry name" value="ENT"/>
    <property type="match status" value="1"/>
</dbReference>
<feature type="transmembrane region" description="Helical" evidence="7">
    <location>
        <begin position="425"/>
        <end position="451"/>
    </location>
</feature>
<feature type="transmembrane region" description="Helical" evidence="7">
    <location>
        <begin position="181"/>
        <end position="203"/>
    </location>
</feature>
<dbReference type="Proteomes" id="UP001363622">
    <property type="component" value="Unassembled WGS sequence"/>
</dbReference>
<protein>
    <submittedName>
        <fullName evidence="8">Nucleoside transporter-domain-containing protein</fullName>
    </submittedName>
</protein>
<dbReference type="EMBL" id="JBBPHU010000006">
    <property type="protein sequence ID" value="KAK7516839.1"/>
    <property type="molecule type" value="Genomic_DNA"/>
</dbReference>
<feature type="transmembrane region" description="Helical" evidence="7">
    <location>
        <begin position="142"/>
        <end position="169"/>
    </location>
</feature>
<sequence length="452" mass="49217">MDRMRKLFRQEEQAYEPLEGGSVAQDGERLEEDDEKKSFTWLEYLIFLLLGVAMLWAWNMFLAAGPYFQSRFKSNEKILHTFQSTQLSVSTVVNLGSMLLLAKMQARASYPKRIGAALIINVVTFTLLAISTRHFLDISAKGYFAFMVIMVTAASFASSLCGNGIFAYVSGFGREEYTQAIMTGQGVAGVLPPAAQIISVMSIPEGPGVTEGEVERESGKSAFAYFMTATFVSAITLVAFSYLVSRQRGRSPARRMADSIEDMRSSTASLRETVPLLTLLRKLFWLAAAVFLDFAVTMVFPVFTQEIRSVRPTDSAPRLLQPASFIPLAFLFWNIGDLLGRILPAVPALSLTSRPRTVFGLSVARIVFVPLYLLCNVGGAGAAVKSDFFYLIVVQMGFGVTNGFIGSTCMMGAPEWVDVHEREAAGAFMGLCLVAGLAVGSLASFAVAAALL</sequence>
<dbReference type="InterPro" id="IPR002259">
    <property type="entry name" value="Eqnu_transpt"/>
</dbReference>
<dbReference type="InterPro" id="IPR036259">
    <property type="entry name" value="MFS_trans_sf"/>
</dbReference>
<proteinExistence type="inferred from homology"/>
<evidence type="ECO:0000256" key="2">
    <source>
        <dbReference type="ARBA" id="ARBA00007965"/>
    </source>
</evidence>
<keyword evidence="9" id="KW-1185">Reference proteome</keyword>
<evidence type="ECO:0000256" key="1">
    <source>
        <dbReference type="ARBA" id="ARBA00004141"/>
    </source>
</evidence>
<comment type="caution">
    <text evidence="8">The sequence shown here is derived from an EMBL/GenBank/DDBJ whole genome shotgun (WGS) entry which is preliminary data.</text>
</comment>
<evidence type="ECO:0000313" key="9">
    <source>
        <dbReference type="Proteomes" id="UP001363622"/>
    </source>
</evidence>
<feature type="transmembrane region" description="Helical" evidence="7">
    <location>
        <begin position="358"/>
        <end position="382"/>
    </location>
</feature>
<dbReference type="PRINTS" id="PR01130">
    <property type="entry name" value="DERENTRNSPRT"/>
</dbReference>
<evidence type="ECO:0000313" key="8">
    <source>
        <dbReference type="EMBL" id="KAK7516839.1"/>
    </source>
</evidence>
<evidence type="ECO:0000256" key="5">
    <source>
        <dbReference type="ARBA" id="ARBA00022989"/>
    </source>
</evidence>
<feature type="transmembrane region" description="Helical" evidence="7">
    <location>
        <begin position="388"/>
        <end position="413"/>
    </location>
</feature>
<comment type="subcellular location">
    <subcellularLocation>
        <location evidence="1">Membrane</location>
        <topology evidence="1">Multi-pass membrane protein</topology>
    </subcellularLocation>
</comment>
<feature type="transmembrane region" description="Helical" evidence="7">
    <location>
        <begin position="114"/>
        <end position="136"/>
    </location>
</feature>